<dbReference type="eggNOG" id="ENOG502SZC7">
    <property type="taxonomic scope" value="Eukaryota"/>
</dbReference>
<dbReference type="Proteomes" id="UP000019473">
    <property type="component" value="Unassembled WGS sequence"/>
</dbReference>
<dbReference type="OrthoDB" id="4161477at2759"/>
<evidence type="ECO:0000313" key="1">
    <source>
        <dbReference type="EMBL" id="EXJ56042.1"/>
    </source>
</evidence>
<evidence type="ECO:0000313" key="2">
    <source>
        <dbReference type="Proteomes" id="UP000019473"/>
    </source>
</evidence>
<dbReference type="GeneID" id="19183537"/>
<dbReference type="HOGENOM" id="CLU_1586317_0_0_1"/>
<reference evidence="1 2" key="1">
    <citation type="submission" date="2013-03" db="EMBL/GenBank/DDBJ databases">
        <title>The Genome Sequence of Cladophialophora yegresii CBS 114405.</title>
        <authorList>
            <consortium name="The Broad Institute Genomics Platform"/>
            <person name="Cuomo C."/>
            <person name="de Hoog S."/>
            <person name="Gorbushina A."/>
            <person name="Walker B."/>
            <person name="Young S.K."/>
            <person name="Zeng Q."/>
            <person name="Gargeya S."/>
            <person name="Fitzgerald M."/>
            <person name="Haas B."/>
            <person name="Abouelleil A."/>
            <person name="Allen A.W."/>
            <person name="Alvarado L."/>
            <person name="Arachchi H.M."/>
            <person name="Berlin A.M."/>
            <person name="Chapman S.B."/>
            <person name="Gainer-Dewar J."/>
            <person name="Goldberg J."/>
            <person name="Griggs A."/>
            <person name="Gujja S."/>
            <person name="Hansen M."/>
            <person name="Howarth C."/>
            <person name="Imamovic A."/>
            <person name="Ireland A."/>
            <person name="Larimer J."/>
            <person name="McCowan C."/>
            <person name="Murphy C."/>
            <person name="Pearson M."/>
            <person name="Poon T.W."/>
            <person name="Priest M."/>
            <person name="Roberts A."/>
            <person name="Saif S."/>
            <person name="Shea T."/>
            <person name="Sisk P."/>
            <person name="Sykes S."/>
            <person name="Wortman J."/>
            <person name="Nusbaum C."/>
            <person name="Birren B."/>
        </authorList>
    </citation>
    <scope>NUCLEOTIDE SEQUENCE [LARGE SCALE GENOMIC DNA]</scope>
    <source>
        <strain evidence="1 2">CBS 114405</strain>
    </source>
</reference>
<organism evidence="1 2">
    <name type="scientific">Cladophialophora yegresii CBS 114405</name>
    <dbReference type="NCBI Taxonomy" id="1182544"/>
    <lineage>
        <taxon>Eukaryota</taxon>
        <taxon>Fungi</taxon>
        <taxon>Dikarya</taxon>
        <taxon>Ascomycota</taxon>
        <taxon>Pezizomycotina</taxon>
        <taxon>Eurotiomycetes</taxon>
        <taxon>Chaetothyriomycetidae</taxon>
        <taxon>Chaetothyriales</taxon>
        <taxon>Herpotrichiellaceae</taxon>
        <taxon>Cladophialophora</taxon>
    </lineage>
</organism>
<dbReference type="RefSeq" id="XP_007761152.1">
    <property type="nucleotide sequence ID" value="XM_007762962.1"/>
</dbReference>
<dbReference type="AlphaFoldDB" id="W9VK23"/>
<name>W9VK23_9EURO</name>
<keyword evidence="2" id="KW-1185">Reference proteome</keyword>
<gene>
    <name evidence="1" type="ORF">A1O7_08973</name>
</gene>
<proteinExistence type="predicted"/>
<comment type="caution">
    <text evidence="1">The sequence shown here is derived from an EMBL/GenBank/DDBJ whole genome shotgun (WGS) entry which is preliminary data.</text>
</comment>
<dbReference type="VEuPathDB" id="FungiDB:A1O7_08973"/>
<dbReference type="EMBL" id="AMGW01000006">
    <property type="protein sequence ID" value="EXJ56042.1"/>
    <property type="molecule type" value="Genomic_DNA"/>
</dbReference>
<accession>W9VK23</accession>
<sequence length="168" mass="18326">MNGYRVEWMPKSFSSTIVAATVVKIVNTDQDTTRLSNIYNEIPAGYTVSTNTNTQGMQTLLLTYYRTGKTLTSTIAFPTQFNANPDEYFWTGVLPTVDAAGVSVCSTAPTSGLGTTVSVDYWSQDSMFTTPTYTCGPDPGGLLFTTSHVELESRFTTYKTAFLDEAAL</sequence>
<protein>
    <submittedName>
        <fullName evidence="1">Uncharacterized protein</fullName>
    </submittedName>
</protein>